<evidence type="ECO:0000256" key="1">
    <source>
        <dbReference type="SAM" id="SignalP"/>
    </source>
</evidence>
<dbReference type="EMBL" id="MU001670">
    <property type="protein sequence ID" value="KAF2462155.1"/>
    <property type="molecule type" value="Genomic_DNA"/>
</dbReference>
<keyword evidence="3" id="KW-1185">Reference proteome</keyword>
<keyword evidence="1" id="KW-0732">Signal</keyword>
<proteinExistence type="predicted"/>
<feature type="signal peptide" evidence="1">
    <location>
        <begin position="1"/>
        <end position="22"/>
    </location>
</feature>
<evidence type="ECO:0000313" key="3">
    <source>
        <dbReference type="Proteomes" id="UP000799766"/>
    </source>
</evidence>
<name>A0A6A6PDU2_9PEZI</name>
<evidence type="ECO:0008006" key="4">
    <source>
        <dbReference type="Google" id="ProtNLM"/>
    </source>
</evidence>
<dbReference type="Proteomes" id="UP000799766">
    <property type="component" value="Unassembled WGS sequence"/>
</dbReference>
<accession>A0A6A6PDU2</accession>
<organism evidence="2 3">
    <name type="scientific">Lineolata rhizophorae</name>
    <dbReference type="NCBI Taxonomy" id="578093"/>
    <lineage>
        <taxon>Eukaryota</taxon>
        <taxon>Fungi</taxon>
        <taxon>Dikarya</taxon>
        <taxon>Ascomycota</taxon>
        <taxon>Pezizomycotina</taxon>
        <taxon>Dothideomycetes</taxon>
        <taxon>Dothideomycetes incertae sedis</taxon>
        <taxon>Lineolatales</taxon>
        <taxon>Lineolataceae</taxon>
        <taxon>Lineolata</taxon>
    </lineage>
</organism>
<reference evidence="2" key="1">
    <citation type="journal article" date="2020" name="Stud. Mycol.">
        <title>101 Dothideomycetes genomes: a test case for predicting lifestyles and emergence of pathogens.</title>
        <authorList>
            <person name="Haridas S."/>
            <person name="Albert R."/>
            <person name="Binder M."/>
            <person name="Bloem J."/>
            <person name="Labutti K."/>
            <person name="Salamov A."/>
            <person name="Andreopoulos B."/>
            <person name="Baker S."/>
            <person name="Barry K."/>
            <person name="Bills G."/>
            <person name="Bluhm B."/>
            <person name="Cannon C."/>
            <person name="Castanera R."/>
            <person name="Culley D."/>
            <person name="Daum C."/>
            <person name="Ezra D."/>
            <person name="Gonzalez J."/>
            <person name="Henrissat B."/>
            <person name="Kuo A."/>
            <person name="Liang C."/>
            <person name="Lipzen A."/>
            <person name="Lutzoni F."/>
            <person name="Magnuson J."/>
            <person name="Mondo S."/>
            <person name="Nolan M."/>
            <person name="Ohm R."/>
            <person name="Pangilinan J."/>
            <person name="Park H.-J."/>
            <person name="Ramirez L."/>
            <person name="Alfaro M."/>
            <person name="Sun H."/>
            <person name="Tritt A."/>
            <person name="Yoshinaga Y."/>
            <person name="Zwiers L.-H."/>
            <person name="Turgeon B."/>
            <person name="Goodwin S."/>
            <person name="Spatafora J."/>
            <person name="Crous P."/>
            <person name="Grigoriev I."/>
        </authorList>
    </citation>
    <scope>NUCLEOTIDE SEQUENCE</scope>
    <source>
        <strain evidence="2">ATCC 16933</strain>
    </source>
</reference>
<dbReference type="AlphaFoldDB" id="A0A6A6PDU2"/>
<evidence type="ECO:0000313" key="2">
    <source>
        <dbReference type="EMBL" id="KAF2462155.1"/>
    </source>
</evidence>
<gene>
    <name evidence="2" type="ORF">BDY21DRAFT_8096</name>
</gene>
<sequence>MPAYSYFMLRLRLFALAAIGAARFPHPADLYNHVPPPLPISPISLGRRPARGEAILEANSKPPHSAPLSHCCQIGRKANKRTPSARAQHFFVQATQLGLYLVQH</sequence>
<feature type="chain" id="PRO_5025541299" description="Secreted protein" evidence="1">
    <location>
        <begin position="23"/>
        <end position="104"/>
    </location>
</feature>
<protein>
    <recommendedName>
        <fullName evidence="4">Secreted protein</fullName>
    </recommendedName>
</protein>